<evidence type="ECO:0000313" key="2">
    <source>
        <dbReference type="EMBL" id="KNE19142.1"/>
    </source>
</evidence>
<feature type="transmembrane region" description="Helical" evidence="1">
    <location>
        <begin position="157"/>
        <end position="176"/>
    </location>
</feature>
<dbReference type="OrthoDB" id="1679483at2"/>
<dbReference type="PATRIC" id="fig|1473.5.peg.811"/>
<organism evidence="2 3">
    <name type="scientific">Virgibacillus pantothenticus</name>
    <dbReference type="NCBI Taxonomy" id="1473"/>
    <lineage>
        <taxon>Bacteria</taxon>
        <taxon>Bacillati</taxon>
        <taxon>Bacillota</taxon>
        <taxon>Bacilli</taxon>
        <taxon>Bacillales</taxon>
        <taxon>Bacillaceae</taxon>
        <taxon>Virgibacillus</taxon>
    </lineage>
</organism>
<evidence type="ECO:0000256" key="1">
    <source>
        <dbReference type="SAM" id="Phobius"/>
    </source>
</evidence>
<dbReference type="GeneID" id="66872177"/>
<reference evidence="3" key="1">
    <citation type="submission" date="2015-07" db="EMBL/GenBank/DDBJ databases">
        <title>Fjat-10053 dsm26.</title>
        <authorList>
            <person name="Liu B."/>
            <person name="Wang J."/>
            <person name="Zhu Y."/>
            <person name="Liu G."/>
            <person name="Chen Q."/>
            <person name="Chen Z."/>
            <person name="Lan J."/>
            <person name="Che J."/>
            <person name="Ge C."/>
            <person name="Shi H."/>
            <person name="Pan Z."/>
            <person name="Liu X."/>
        </authorList>
    </citation>
    <scope>NUCLEOTIDE SEQUENCE [LARGE SCALE GENOMIC DNA]</scope>
    <source>
        <strain evidence="3">DSM 26</strain>
    </source>
</reference>
<name>A0A0L0QKM9_VIRPA</name>
<feature type="transmembrane region" description="Helical" evidence="1">
    <location>
        <begin position="67"/>
        <end position="88"/>
    </location>
</feature>
<dbReference type="Proteomes" id="UP000036780">
    <property type="component" value="Unassembled WGS sequence"/>
</dbReference>
<dbReference type="RefSeq" id="WP_050351649.1">
    <property type="nucleotide sequence ID" value="NZ_BOSN01000006.1"/>
</dbReference>
<feature type="transmembrane region" description="Helical" evidence="1">
    <location>
        <begin position="100"/>
        <end position="120"/>
    </location>
</feature>
<keyword evidence="1" id="KW-1133">Transmembrane helix</keyword>
<gene>
    <name evidence="2" type="ORF">AFK71_11375</name>
</gene>
<feature type="transmembrane region" description="Helical" evidence="1">
    <location>
        <begin position="36"/>
        <end position="55"/>
    </location>
</feature>
<keyword evidence="3" id="KW-1185">Reference proteome</keyword>
<keyword evidence="1" id="KW-0812">Transmembrane</keyword>
<proteinExistence type="predicted"/>
<dbReference type="EMBL" id="LGTO01000007">
    <property type="protein sequence ID" value="KNE19142.1"/>
    <property type="molecule type" value="Genomic_DNA"/>
</dbReference>
<dbReference type="InterPro" id="IPR048147">
    <property type="entry name" value="CBO0543-like"/>
</dbReference>
<accession>A0A0L0QKM9</accession>
<keyword evidence="1" id="KW-0472">Membrane</keyword>
<sequence>MTVREGLEQTERASLKLIEVNQMITDALLHAFLFTWQWWLGVILFIVPWALWILFRKKSSTGRLLGCAFLTIALSLLIDLISLSYGLWSYPMKFSPISPILFLPYHLALAPVAIMFVLQIKPRANPLLKGSIFAAIAAFGGMNVFNALDFYNPKDWSTFYDFFIFLFLFFSSYWLFHMHGYEKIVAEEKVD</sequence>
<protein>
    <submittedName>
        <fullName evidence="2">Uncharacterized protein</fullName>
    </submittedName>
</protein>
<dbReference type="AlphaFoldDB" id="A0A0L0QKM9"/>
<dbReference type="NCBIfam" id="NF041644">
    <property type="entry name" value="CBO0543_fam"/>
    <property type="match status" value="1"/>
</dbReference>
<comment type="caution">
    <text evidence="2">The sequence shown here is derived from an EMBL/GenBank/DDBJ whole genome shotgun (WGS) entry which is preliminary data.</text>
</comment>
<feature type="transmembrane region" description="Helical" evidence="1">
    <location>
        <begin position="132"/>
        <end position="151"/>
    </location>
</feature>
<evidence type="ECO:0000313" key="3">
    <source>
        <dbReference type="Proteomes" id="UP000036780"/>
    </source>
</evidence>